<protein>
    <recommendedName>
        <fullName evidence="3">HlyD family secretion protein</fullName>
    </recommendedName>
</protein>
<evidence type="ECO:0008006" key="3">
    <source>
        <dbReference type="Google" id="ProtNLM"/>
    </source>
</evidence>
<dbReference type="SUPFAM" id="SSF51230">
    <property type="entry name" value="Single hybrid motif"/>
    <property type="match status" value="1"/>
</dbReference>
<dbReference type="RefSeq" id="WP_010376896.1">
    <property type="nucleotide sequence ID" value="NZ_CP011924.1"/>
</dbReference>
<proteinExistence type="predicted"/>
<evidence type="ECO:0000313" key="1">
    <source>
        <dbReference type="EMBL" id="ATD08355.1"/>
    </source>
</evidence>
<keyword evidence="2" id="KW-1185">Reference proteome</keyword>
<sequence length="189" mass="21165">MSSISLAPLLMLTASHLIGNIQVTKPAEVFYYFQEDALVVEFPVKPGERVEEGQTLLKYQSGHGAQTKDVRAQEDGFVKFIMGNDELNKEVKVGSLVSIISSSKVLAVVDLHMAQYNQTQIDGSFWLCLNNEEVELTVTKFTGEHLLTTFELPSYNSQLLGLDPQQEVNFYFDKADCIKSRGINIAERK</sequence>
<organism evidence="1 2">
    <name type="scientific">Pseudoalteromonas piscicida</name>
    <dbReference type="NCBI Taxonomy" id="43662"/>
    <lineage>
        <taxon>Bacteria</taxon>
        <taxon>Pseudomonadati</taxon>
        <taxon>Pseudomonadota</taxon>
        <taxon>Gammaproteobacteria</taxon>
        <taxon>Alteromonadales</taxon>
        <taxon>Pseudoalteromonadaceae</taxon>
        <taxon>Pseudoalteromonas</taxon>
    </lineage>
</organism>
<dbReference type="InterPro" id="IPR011053">
    <property type="entry name" value="Single_hybrid_motif"/>
</dbReference>
<dbReference type="Gene3D" id="2.40.50.100">
    <property type="match status" value="1"/>
</dbReference>
<accession>A0ABM6NH40</accession>
<reference evidence="1 2" key="1">
    <citation type="submission" date="2015-06" db="EMBL/GenBank/DDBJ databases">
        <authorList>
            <person name="Xie B.-B."/>
            <person name="Rong J.-C."/>
            <person name="Qin Q.-L."/>
            <person name="Zhang Y.-Z."/>
        </authorList>
    </citation>
    <scope>NUCLEOTIDE SEQUENCE [LARGE SCALE GENOMIC DNA]</scope>
    <source>
        <strain evidence="1 2">JCM 20779</strain>
    </source>
</reference>
<gene>
    <name evidence="1" type="ORF">PPIS_a3590</name>
</gene>
<dbReference type="Proteomes" id="UP000016521">
    <property type="component" value="Chromosome I"/>
</dbReference>
<evidence type="ECO:0000313" key="2">
    <source>
        <dbReference type="Proteomes" id="UP000016521"/>
    </source>
</evidence>
<dbReference type="EMBL" id="CP011924">
    <property type="protein sequence ID" value="ATD08355.1"/>
    <property type="molecule type" value="Genomic_DNA"/>
</dbReference>
<name>A0ABM6NH40_PSEO7</name>